<feature type="transmembrane region" description="Helical" evidence="2">
    <location>
        <begin position="609"/>
        <end position="630"/>
    </location>
</feature>
<evidence type="ECO:0000313" key="5">
    <source>
        <dbReference type="EMBL" id="PFG41620.1"/>
    </source>
</evidence>
<feature type="domain" description="DUF7927" evidence="3">
    <location>
        <begin position="172"/>
        <end position="282"/>
    </location>
</feature>
<protein>
    <submittedName>
        <fullName evidence="5">Putative repeat protein (TIGR01451 family)</fullName>
    </submittedName>
</protein>
<feature type="domain" description="DUF7933" evidence="4">
    <location>
        <begin position="44"/>
        <end position="148"/>
    </location>
</feature>
<dbReference type="GO" id="GO:0005975">
    <property type="term" value="P:carbohydrate metabolic process"/>
    <property type="evidence" value="ECO:0007669"/>
    <property type="project" value="UniProtKB-ARBA"/>
</dbReference>
<proteinExistence type="predicted"/>
<keyword evidence="6" id="KW-1185">Reference proteome</keyword>
<feature type="domain" description="DUF7927" evidence="3">
    <location>
        <begin position="305"/>
        <end position="422"/>
    </location>
</feature>
<dbReference type="EMBL" id="PDJJ01000001">
    <property type="protein sequence ID" value="PFG41620.1"/>
    <property type="molecule type" value="Genomic_DNA"/>
</dbReference>
<keyword evidence="2" id="KW-1133">Transmembrane helix</keyword>
<dbReference type="InterPro" id="IPR013783">
    <property type="entry name" value="Ig-like_fold"/>
</dbReference>
<dbReference type="Pfam" id="PF25549">
    <property type="entry name" value="DUF7927"/>
    <property type="match status" value="3"/>
</dbReference>
<dbReference type="InterPro" id="IPR057687">
    <property type="entry name" value="DUF7927"/>
</dbReference>
<dbReference type="InterPro" id="IPR051172">
    <property type="entry name" value="Chlamydia_OmcB"/>
</dbReference>
<keyword evidence="2" id="KW-0472">Membrane</keyword>
<evidence type="ECO:0000259" key="3">
    <source>
        <dbReference type="Pfam" id="PF25549"/>
    </source>
</evidence>
<dbReference type="AlphaFoldDB" id="A0A2A9ETL1"/>
<sequence length="637" mass="62258">MLAGVLGSAPATASTVDPDPDGPVLAAPEEAPGHVPPAARLALSFDPPTTPVGTPVTLTFALTGSGDPATSFTDVLPEGLVVADPANATATCDGPAWDPAPGTGTVSVTAAVPPPGSGSCTLDVDVTSAVPGAYTNGADDVTDLVGSAPPGDTARVEFTDDASGPTLTVVRTADASVVEPGDTLTSTVTVSNTGEVPYPADGPATVVDDLTEVLDDAELVAAEADVGSVDDAALPLLTWSGPLDVGETATITTTVRVDDPARGDLRLDDVVTGPPGSSCTDGTEEGCATSIPVRRLEVATAVDVDSAVPGGAVEVTTTVANTGWAAFTLADPATVTDDATGLVDDAAYDGDASADVGAVDDAAFPLLTWVGALAPGESATITWSATVDVPTDGDLVLDRAVTGGSCAEGDGPPCATSTPVRALTVEASVDAAEVRPGETLTWTVVVTNDGQVDYGPRDPVVVVDDLTGVLAGATWVGASASAGELDVSALPRLEWTGTPEVGGSATIAFSATVSPDAAGVLADGLTGPPESTCPTGGEPGCRAATVVVPAAGVVPGDPTPEPSTGASSVAPVAPDDASTPPGRAGQEVSTPPATTVDDAAPLAWTGTDVAAVVAVAVLLLVTGAVLVAGARRRRGGG</sequence>
<name>A0A2A9ETL1_9MICO</name>
<evidence type="ECO:0000256" key="1">
    <source>
        <dbReference type="SAM" id="MobiDB-lite"/>
    </source>
</evidence>
<keyword evidence="2" id="KW-0812">Transmembrane</keyword>
<feature type="region of interest" description="Disordered" evidence="1">
    <location>
        <begin position="552"/>
        <end position="594"/>
    </location>
</feature>
<gene>
    <name evidence="5" type="ORF">ATJ88_0262</name>
</gene>
<evidence type="ECO:0000259" key="4">
    <source>
        <dbReference type="Pfam" id="PF25564"/>
    </source>
</evidence>
<comment type="caution">
    <text evidence="5">The sequence shown here is derived from an EMBL/GenBank/DDBJ whole genome shotgun (WGS) entry which is preliminary data.</text>
</comment>
<evidence type="ECO:0000313" key="6">
    <source>
        <dbReference type="Proteomes" id="UP000224130"/>
    </source>
</evidence>
<feature type="domain" description="DUF7927" evidence="3">
    <location>
        <begin position="430"/>
        <end position="518"/>
    </location>
</feature>
<dbReference type="PANTHER" id="PTHR34819:SF5">
    <property type="entry name" value="CONSERVED REPEAT DOMAIN PROTEIN"/>
    <property type="match status" value="1"/>
</dbReference>
<organism evidence="5 6">
    <name type="scientific">Isoptericola jiangsuensis</name>
    <dbReference type="NCBI Taxonomy" id="548579"/>
    <lineage>
        <taxon>Bacteria</taxon>
        <taxon>Bacillati</taxon>
        <taxon>Actinomycetota</taxon>
        <taxon>Actinomycetes</taxon>
        <taxon>Micrococcales</taxon>
        <taxon>Promicromonosporaceae</taxon>
        <taxon>Isoptericola</taxon>
    </lineage>
</organism>
<feature type="region of interest" description="Disordered" evidence="1">
    <location>
        <begin position="1"/>
        <end position="35"/>
    </location>
</feature>
<dbReference type="Gene3D" id="2.60.40.10">
    <property type="entry name" value="Immunoglobulins"/>
    <property type="match status" value="1"/>
</dbReference>
<evidence type="ECO:0000256" key="2">
    <source>
        <dbReference type="SAM" id="Phobius"/>
    </source>
</evidence>
<dbReference type="Pfam" id="PF25564">
    <property type="entry name" value="DUF7933"/>
    <property type="match status" value="1"/>
</dbReference>
<accession>A0A2A9ETL1</accession>
<dbReference type="InterPro" id="IPR057693">
    <property type="entry name" value="DUF7933"/>
</dbReference>
<dbReference type="PANTHER" id="PTHR34819">
    <property type="entry name" value="LARGE CYSTEINE-RICH PERIPLASMIC PROTEIN OMCB"/>
    <property type="match status" value="1"/>
</dbReference>
<dbReference type="Proteomes" id="UP000224130">
    <property type="component" value="Unassembled WGS sequence"/>
</dbReference>
<reference evidence="5 6" key="1">
    <citation type="submission" date="2017-10" db="EMBL/GenBank/DDBJ databases">
        <title>Sequencing the genomes of 1000 actinobacteria strains.</title>
        <authorList>
            <person name="Klenk H.-P."/>
        </authorList>
    </citation>
    <scope>NUCLEOTIDE SEQUENCE [LARGE SCALE GENOMIC DNA]</scope>
    <source>
        <strain evidence="5 6">DSM 21863</strain>
    </source>
</reference>